<keyword evidence="2" id="KW-1185">Reference proteome</keyword>
<comment type="caution">
    <text evidence="1">The sequence shown here is derived from an EMBL/GenBank/DDBJ whole genome shotgun (WGS) entry which is preliminary data.</text>
</comment>
<evidence type="ECO:0000313" key="1">
    <source>
        <dbReference type="EMBL" id="KAJ4701677.1"/>
    </source>
</evidence>
<reference evidence="1 2" key="1">
    <citation type="journal article" date="2023" name="Science">
        <title>Complex scaffold remodeling in plant triterpene biosynthesis.</title>
        <authorList>
            <person name="De La Pena R."/>
            <person name="Hodgson H."/>
            <person name="Liu J.C."/>
            <person name="Stephenson M.J."/>
            <person name="Martin A.C."/>
            <person name="Owen C."/>
            <person name="Harkess A."/>
            <person name="Leebens-Mack J."/>
            <person name="Jimenez L.E."/>
            <person name="Osbourn A."/>
            <person name="Sattely E.S."/>
        </authorList>
    </citation>
    <scope>NUCLEOTIDE SEQUENCE [LARGE SCALE GENOMIC DNA]</scope>
    <source>
        <strain evidence="2">cv. JPN11</strain>
        <tissue evidence="1">Leaf</tissue>
    </source>
</reference>
<evidence type="ECO:0000313" key="2">
    <source>
        <dbReference type="Proteomes" id="UP001164539"/>
    </source>
</evidence>
<organism evidence="1 2">
    <name type="scientific">Melia azedarach</name>
    <name type="common">Chinaberry tree</name>
    <dbReference type="NCBI Taxonomy" id="155640"/>
    <lineage>
        <taxon>Eukaryota</taxon>
        <taxon>Viridiplantae</taxon>
        <taxon>Streptophyta</taxon>
        <taxon>Embryophyta</taxon>
        <taxon>Tracheophyta</taxon>
        <taxon>Spermatophyta</taxon>
        <taxon>Magnoliopsida</taxon>
        <taxon>eudicotyledons</taxon>
        <taxon>Gunneridae</taxon>
        <taxon>Pentapetalae</taxon>
        <taxon>rosids</taxon>
        <taxon>malvids</taxon>
        <taxon>Sapindales</taxon>
        <taxon>Meliaceae</taxon>
        <taxon>Melia</taxon>
    </lineage>
</organism>
<sequence>MSSSIRAEEIHFLVKQLFGSFFEAEQKVQVKSFFYMPPFNIMMKVMVGKRYFEDELGSEGAKDMYNDITQLFTLTADSVVLGECFPFPRWLSFKGEEEAAESAMLVAGTDISASTMESAAAYLLSHPEVFEKAREETEANLRHFKLLDDTDIAKLLYTSIITRRDKNSIIHDKDCIIY</sequence>
<dbReference type="Proteomes" id="UP001164539">
    <property type="component" value="Chromosome 14"/>
</dbReference>
<proteinExistence type="predicted"/>
<dbReference type="EMBL" id="CM051407">
    <property type="protein sequence ID" value="KAJ4701677.1"/>
    <property type="molecule type" value="Genomic_DNA"/>
</dbReference>
<protein>
    <submittedName>
        <fullName evidence="1">Cytochrome P450</fullName>
    </submittedName>
</protein>
<accession>A0ACC1WRM9</accession>
<gene>
    <name evidence="1" type="ORF">OWV82_024882</name>
</gene>
<name>A0ACC1WRM9_MELAZ</name>